<sequence length="264" mass="28734">METANPTTTLSTADAVTPQPSVKPRKPVGLALHEAKPPKAPKASRVLDKPPQTPRVPPPGQDVLHKGLDSQKNSRVSQLVQVFEKIAENDGEIMDTSLASSSEDSMQRLLESNLQEGSVDPPLPVDSSKCGMGDTSASSGSSVKLNEASSVSMTDRETSCQQTRRRRPRRRTRSTHTFEVPVGSAEPQKVSTDLVTRGIKWSKNIIGQKNLKDDVDDHSRVVQTSAETRHVAWLVLYDSFDRDGFVCNLNSMVGVAIYSSSTLV</sequence>
<evidence type="ECO:0000313" key="3">
    <source>
        <dbReference type="Proteomes" id="UP000281553"/>
    </source>
</evidence>
<name>A0A3P7LR64_DIBLA</name>
<evidence type="ECO:0000313" key="2">
    <source>
        <dbReference type="EMBL" id="VDN08721.1"/>
    </source>
</evidence>
<accession>A0A3P7LR64</accession>
<reference evidence="2 3" key="1">
    <citation type="submission" date="2018-11" db="EMBL/GenBank/DDBJ databases">
        <authorList>
            <consortium name="Pathogen Informatics"/>
        </authorList>
    </citation>
    <scope>NUCLEOTIDE SEQUENCE [LARGE SCALE GENOMIC DNA]</scope>
</reference>
<keyword evidence="3" id="KW-1185">Reference proteome</keyword>
<evidence type="ECO:0000256" key="1">
    <source>
        <dbReference type="SAM" id="MobiDB-lite"/>
    </source>
</evidence>
<feature type="region of interest" description="Disordered" evidence="1">
    <location>
        <begin position="113"/>
        <end position="176"/>
    </location>
</feature>
<feature type="region of interest" description="Disordered" evidence="1">
    <location>
        <begin position="1"/>
        <end position="75"/>
    </location>
</feature>
<feature type="compositionally biased region" description="Polar residues" evidence="1">
    <location>
        <begin position="1"/>
        <end position="20"/>
    </location>
</feature>
<gene>
    <name evidence="2" type="ORF">DILT_LOCUS4552</name>
</gene>
<dbReference type="AlphaFoldDB" id="A0A3P7LR64"/>
<feature type="compositionally biased region" description="Polar residues" evidence="1">
    <location>
        <begin position="135"/>
        <end position="153"/>
    </location>
</feature>
<dbReference type="Proteomes" id="UP000281553">
    <property type="component" value="Unassembled WGS sequence"/>
</dbReference>
<dbReference type="EMBL" id="UYRU01045666">
    <property type="protein sequence ID" value="VDN08721.1"/>
    <property type="molecule type" value="Genomic_DNA"/>
</dbReference>
<protein>
    <submittedName>
        <fullName evidence="2">Uncharacterized protein</fullName>
    </submittedName>
</protein>
<feature type="compositionally biased region" description="Pro residues" evidence="1">
    <location>
        <begin position="51"/>
        <end position="60"/>
    </location>
</feature>
<proteinExistence type="predicted"/>
<dbReference type="OrthoDB" id="10574284at2759"/>
<feature type="compositionally biased region" description="Basic residues" evidence="1">
    <location>
        <begin position="163"/>
        <end position="174"/>
    </location>
</feature>
<organism evidence="2 3">
    <name type="scientific">Dibothriocephalus latus</name>
    <name type="common">Fish tapeworm</name>
    <name type="synonym">Diphyllobothrium latum</name>
    <dbReference type="NCBI Taxonomy" id="60516"/>
    <lineage>
        <taxon>Eukaryota</taxon>
        <taxon>Metazoa</taxon>
        <taxon>Spiralia</taxon>
        <taxon>Lophotrochozoa</taxon>
        <taxon>Platyhelminthes</taxon>
        <taxon>Cestoda</taxon>
        <taxon>Eucestoda</taxon>
        <taxon>Diphyllobothriidea</taxon>
        <taxon>Diphyllobothriidae</taxon>
        <taxon>Dibothriocephalus</taxon>
    </lineage>
</organism>